<keyword evidence="2" id="KW-1185">Reference proteome</keyword>
<sequence>MFVCLDVCLDFLILFIFCDLQKLYSSSQSVWNSFSQFSSNSSSQFWLCQFCKFGEPSQFFCLVLDEDEFIIASLCFGSACEPSFNQKKV</sequence>
<protein>
    <recommendedName>
        <fullName evidence="3">Secreted protein</fullName>
    </recommendedName>
</protein>
<evidence type="ECO:0000313" key="1">
    <source>
        <dbReference type="EMBL" id="MBS2994064.1"/>
    </source>
</evidence>
<comment type="caution">
    <text evidence="1">The sequence shown here is derived from an EMBL/GenBank/DDBJ whole genome shotgun (WGS) entry which is preliminary data.</text>
</comment>
<accession>A0ABS5LKZ9</accession>
<evidence type="ECO:0008006" key="3">
    <source>
        <dbReference type="Google" id="ProtNLM"/>
    </source>
</evidence>
<dbReference type="EMBL" id="JAGVSK010000006">
    <property type="protein sequence ID" value="MBS2994064.1"/>
    <property type="molecule type" value="Genomic_DNA"/>
</dbReference>
<evidence type="ECO:0000313" key="2">
    <source>
        <dbReference type="Proteomes" id="UP000678347"/>
    </source>
</evidence>
<dbReference type="Proteomes" id="UP000678347">
    <property type="component" value="Unassembled WGS sequence"/>
</dbReference>
<name>A0ABS5LKZ9_9MOLU</name>
<gene>
    <name evidence="1" type="ORF">KE631_01690</name>
</gene>
<dbReference type="RefSeq" id="WP_212509145.1">
    <property type="nucleotide sequence ID" value="NZ_JAGVSK010000006.1"/>
</dbReference>
<proteinExistence type="predicted"/>
<reference evidence="1" key="1">
    <citation type="submission" date="2021-04" db="EMBL/GenBank/DDBJ databases">
        <title>Sandalwood Spike Disease Phytoplasma.</title>
        <authorList>
            <person name="Tiwarekar B."/>
            <person name="Kirdat K."/>
            <person name="Sundarraj R."/>
            <person name="Yadav A."/>
        </authorList>
    </citation>
    <scope>NUCLEOTIDE SEQUENCE [LARGE SCALE GENOMIC DNA]</scope>
    <source>
        <strain evidence="1">SW86</strain>
    </source>
</reference>
<organism evidence="1 2">
    <name type="scientific">'Santalum album' aster yellows phytoplasma</name>
    <dbReference type="NCBI Taxonomy" id="2831467"/>
    <lineage>
        <taxon>Bacteria</taxon>
        <taxon>Bacillati</taxon>
        <taxon>Mycoplasmatota</taxon>
        <taxon>Mollicutes</taxon>
        <taxon>Acholeplasmatales</taxon>
        <taxon>Acholeplasmataceae</taxon>
        <taxon>Candidatus Phytoplasma</taxon>
        <taxon>16SrI (Aster yellows group)</taxon>
    </lineage>
</organism>